<dbReference type="OMA" id="WPRRKET"/>
<dbReference type="AlphaFoldDB" id="A0A0E0H9I1"/>
<evidence type="ECO:0000256" key="1">
    <source>
        <dbReference type="SAM" id="MobiDB-lite"/>
    </source>
</evidence>
<evidence type="ECO:0000256" key="2">
    <source>
        <dbReference type="SAM" id="Phobius"/>
    </source>
</evidence>
<dbReference type="Proteomes" id="UP000006591">
    <property type="component" value="Chromosome 5"/>
</dbReference>
<proteinExistence type="predicted"/>
<evidence type="ECO:0000313" key="4">
    <source>
        <dbReference type="Proteomes" id="UP000006591"/>
    </source>
</evidence>
<keyword evidence="2" id="KW-1133">Transmembrane helix</keyword>
<keyword evidence="2" id="KW-0472">Membrane</keyword>
<dbReference type="HOGENOM" id="CLU_115596_0_0_1"/>
<evidence type="ECO:0000313" key="3">
    <source>
        <dbReference type="EnsemblPlants" id="ONIVA05G03480.1"/>
    </source>
</evidence>
<reference evidence="3" key="1">
    <citation type="submission" date="2015-04" db="UniProtKB">
        <authorList>
            <consortium name="EnsemblPlants"/>
        </authorList>
    </citation>
    <scope>IDENTIFICATION</scope>
    <source>
        <strain evidence="3">SL10</strain>
    </source>
</reference>
<dbReference type="EnsemblPlants" id="ONIVA05G03480.1">
    <property type="protein sequence ID" value="ONIVA05G03480.1"/>
    <property type="gene ID" value="ONIVA05G03480"/>
</dbReference>
<protein>
    <submittedName>
        <fullName evidence="3">Uncharacterized protein</fullName>
    </submittedName>
</protein>
<reference evidence="3" key="2">
    <citation type="submission" date="2018-04" db="EMBL/GenBank/DDBJ databases">
        <title>OnivRS2 (Oryza nivara Reference Sequence Version 2).</title>
        <authorList>
            <person name="Zhang J."/>
            <person name="Kudrna D."/>
            <person name="Lee S."/>
            <person name="Talag J."/>
            <person name="Rajasekar S."/>
            <person name="Welchert J."/>
            <person name="Hsing Y.-I."/>
            <person name="Wing R.A."/>
        </authorList>
    </citation>
    <scope>NUCLEOTIDE SEQUENCE [LARGE SCALE GENOMIC DNA]</scope>
    <source>
        <strain evidence="3">SL10</strain>
    </source>
</reference>
<dbReference type="Gramene" id="ONIVA05G03480.1">
    <property type="protein sequence ID" value="ONIVA05G03480.1"/>
    <property type="gene ID" value="ONIVA05G03480"/>
</dbReference>
<feature type="region of interest" description="Disordered" evidence="1">
    <location>
        <begin position="170"/>
        <end position="190"/>
    </location>
</feature>
<keyword evidence="4" id="KW-1185">Reference proteome</keyword>
<feature type="transmembrane region" description="Helical" evidence="2">
    <location>
        <begin position="20"/>
        <end position="38"/>
    </location>
</feature>
<keyword evidence="2" id="KW-0812">Transmembrane</keyword>
<name>A0A0E0H9I1_ORYNI</name>
<accession>A0A0E0H9I1</accession>
<sequence length="206" mass="22177">MLPLANSLLILSKITMGPHVSFYYLLLPSLPFFSPFLPSRRPSQSQRRPMKEIAMGRRWKPAARGGRKAVSCSTNTDAREVLFLSPPRTTRLHLCVYFRFTAHRRVRGGDVSGGGVLVAVAGVRLQRPHRAANGRGGGAAPAAAQGGRGAFALAAAKMMWTASALLGSGDGGRGGRGEDDGAPPCGWWPRRKETTMTLLPRATMIR</sequence>
<organism evidence="3">
    <name type="scientific">Oryza nivara</name>
    <name type="common">Indian wild rice</name>
    <name type="synonym">Oryza sativa f. spontanea</name>
    <dbReference type="NCBI Taxonomy" id="4536"/>
    <lineage>
        <taxon>Eukaryota</taxon>
        <taxon>Viridiplantae</taxon>
        <taxon>Streptophyta</taxon>
        <taxon>Embryophyta</taxon>
        <taxon>Tracheophyta</taxon>
        <taxon>Spermatophyta</taxon>
        <taxon>Magnoliopsida</taxon>
        <taxon>Liliopsida</taxon>
        <taxon>Poales</taxon>
        <taxon>Poaceae</taxon>
        <taxon>BOP clade</taxon>
        <taxon>Oryzoideae</taxon>
        <taxon>Oryzeae</taxon>
        <taxon>Oryzinae</taxon>
        <taxon>Oryza</taxon>
    </lineage>
</organism>